<evidence type="ECO:0000313" key="12">
    <source>
        <dbReference type="EMBL" id="KAG7192653.1"/>
    </source>
</evidence>
<evidence type="ECO:0000256" key="1">
    <source>
        <dbReference type="ARBA" id="ARBA00004613"/>
    </source>
</evidence>
<dbReference type="PANTHER" id="PTHR31297">
    <property type="entry name" value="GLUCAN ENDO-1,6-BETA-GLUCOSIDASE B"/>
    <property type="match status" value="1"/>
</dbReference>
<proteinExistence type="inferred from homology"/>
<comment type="similarity">
    <text evidence="2 10">Belongs to the glycosyl hydrolase 5 (cellulase A) family.</text>
</comment>
<evidence type="ECO:0000256" key="4">
    <source>
        <dbReference type="ARBA" id="ARBA00022729"/>
    </source>
</evidence>
<dbReference type="GeneID" id="66114807"/>
<sequence>MCINNNVNSSALKHNSESIRGVSLGGWLVLEPWITPSLFELALNITKSVLVDEYTLCLQLGPEAQPLLSSHWASFITKSDIASISSMGFNMIRVPIGYWAIQKQAGDPYVAGQLKYLDKAIEWCKEYGLKVQIDLHGMPGSQNGFDNSGQRTSPPLWLQNDDSFQISVNVLRFVFAKYSLQPFRETIHSIEVVNEPFGPILGRSKIEEFYQLASEMSQTYDIPIFVHDAFLGIDAWAGFQDTTPTQVTVDHHFYSIFSQAQIEWDRELHFQNVIKLGNMLAQSENSKVVGEFSGALTDCAPYLNGVGLGHRFDGTLQQTIPIGTCSNYKDIAKWASEDIVNTLKFIYLQIQVYERSCGGWIFWTYKTEGAWEWDYTKLVAIGLLPSTINQIINDNQVLKDLYHP</sequence>
<gene>
    <name evidence="12" type="ORF">KQ657_001433</name>
</gene>
<protein>
    <recommendedName>
        <fullName evidence="9">glucan 1,3-beta-glucosidase</fullName>
        <ecNumber evidence="9">3.2.1.58</ecNumber>
    </recommendedName>
</protein>
<dbReference type="InterPro" id="IPR017853">
    <property type="entry name" value="GH"/>
</dbReference>
<evidence type="ECO:0000313" key="13">
    <source>
        <dbReference type="Proteomes" id="UP000790833"/>
    </source>
</evidence>
<comment type="subcellular location">
    <subcellularLocation>
        <location evidence="1">Secreted</location>
    </subcellularLocation>
</comment>
<organism evidence="12 13">
    <name type="scientific">Scheffersomyces spartinae</name>
    <dbReference type="NCBI Taxonomy" id="45513"/>
    <lineage>
        <taxon>Eukaryota</taxon>
        <taxon>Fungi</taxon>
        <taxon>Dikarya</taxon>
        <taxon>Ascomycota</taxon>
        <taxon>Saccharomycotina</taxon>
        <taxon>Pichiomycetes</taxon>
        <taxon>Debaryomycetaceae</taxon>
        <taxon>Scheffersomyces</taxon>
    </lineage>
</organism>
<accession>A0A9P7V781</accession>
<evidence type="ECO:0000256" key="2">
    <source>
        <dbReference type="ARBA" id="ARBA00005641"/>
    </source>
</evidence>
<keyword evidence="4" id="KW-0732">Signal</keyword>
<dbReference type="Proteomes" id="UP000790833">
    <property type="component" value="Unassembled WGS sequence"/>
</dbReference>
<dbReference type="GO" id="GO:0071555">
    <property type="term" value="P:cell wall organization"/>
    <property type="evidence" value="ECO:0007669"/>
    <property type="project" value="UniProtKB-KW"/>
</dbReference>
<evidence type="ECO:0000256" key="3">
    <source>
        <dbReference type="ARBA" id="ARBA00022525"/>
    </source>
</evidence>
<evidence type="ECO:0000256" key="7">
    <source>
        <dbReference type="ARBA" id="ARBA00023316"/>
    </source>
</evidence>
<evidence type="ECO:0000256" key="10">
    <source>
        <dbReference type="RuleBase" id="RU361153"/>
    </source>
</evidence>
<dbReference type="GO" id="GO:0005576">
    <property type="term" value="C:extracellular region"/>
    <property type="evidence" value="ECO:0007669"/>
    <property type="project" value="UniProtKB-SubCell"/>
</dbReference>
<evidence type="ECO:0000256" key="9">
    <source>
        <dbReference type="ARBA" id="ARBA00038929"/>
    </source>
</evidence>
<dbReference type="PANTHER" id="PTHR31297:SF1">
    <property type="entry name" value="GLUCAN 1,3-BETA-GLUCOSIDASE I_II-RELATED"/>
    <property type="match status" value="1"/>
</dbReference>
<dbReference type="SUPFAM" id="SSF51445">
    <property type="entry name" value="(Trans)glycosidases"/>
    <property type="match status" value="1"/>
</dbReference>
<dbReference type="GO" id="GO:0009251">
    <property type="term" value="P:glucan catabolic process"/>
    <property type="evidence" value="ECO:0007669"/>
    <property type="project" value="TreeGrafter"/>
</dbReference>
<dbReference type="Gene3D" id="3.20.20.80">
    <property type="entry name" value="Glycosidases"/>
    <property type="match status" value="1"/>
</dbReference>
<dbReference type="OrthoDB" id="62120at2759"/>
<dbReference type="GO" id="GO:0004338">
    <property type="term" value="F:glucan exo-1,3-beta-glucosidase activity"/>
    <property type="evidence" value="ECO:0007669"/>
    <property type="project" value="UniProtKB-EC"/>
</dbReference>
<name>A0A9P7V781_9ASCO</name>
<evidence type="ECO:0000256" key="5">
    <source>
        <dbReference type="ARBA" id="ARBA00022801"/>
    </source>
</evidence>
<evidence type="ECO:0000256" key="6">
    <source>
        <dbReference type="ARBA" id="ARBA00023295"/>
    </source>
</evidence>
<comment type="catalytic activity">
    <reaction evidence="8">
        <text>Successive hydrolysis of beta-D-glucose units from the non-reducing ends of (1-&gt;3)-beta-D-glucans, releasing alpha-glucose.</text>
        <dbReference type="EC" id="3.2.1.58"/>
    </reaction>
</comment>
<dbReference type="AlphaFoldDB" id="A0A9P7V781"/>
<dbReference type="EC" id="3.2.1.58" evidence="9"/>
<feature type="domain" description="Glycoside hydrolase family 5" evidence="11">
    <location>
        <begin position="68"/>
        <end position="255"/>
    </location>
</feature>
<dbReference type="Pfam" id="PF00150">
    <property type="entry name" value="Cellulase"/>
    <property type="match status" value="1"/>
</dbReference>
<comment type="caution">
    <text evidence="12">The sequence shown here is derived from an EMBL/GenBank/DDBJ whole genome shotgun (WGS) entry which is preliminary data.</text>
</comment>
<dbReference type="RefSeq" id="XP_043048203.1">
    <property type="nucleotide sequence ID" value="XM_043192231.1"/>
</dbReference>
<reference evidence="12" key="1">
    <citation type="submission" date="2021-03" db="EMBL/GenBank/DDBJ databases">
        <authorList>
            <person name="Palmer J.M."/>
        </authorList>
    </citation>
    <scope>NUCLEOTIDE SEQUENCE</scope>
    <source>
        <strain evidence="12">ARV_011</strain>
    </source>
</reference>
<dbReference type="EMBL" id="JAHMUF010000016">
    <property type="protein sequence ID" value="KAG7192653.1"/>
    <property type="molecule type" value="Genomic_DNA"/>
</dbReference>
<dbReference type="InterPro" id="IPR050386">
    <property type="entry name" value="Glycosyl_hydrolase_5"/>
</dbReference>
<evidence type="ECO:0000259" key="11">
    <source>
        <dbReference type="Pfam" id="PF00150"/>
    </source>
</evidence>
<dbReference type="GO" id="GO:0009986">
    <property type="term" value="C:cell surface"/>
    <property type="evidence" value="ECO:0007669"/>
    <property type="project" value="TreeGrafter"/>
</dbReference>
<keyword evidence="13" id="KW-1185">Reference proteome</keyword>
<keyword evidence="6 10" id="KW-0326">Glycosidase</keyword>
<dbReference type="InterPro" id="IPR001547">
    <property type="entry name" value="Glyco_hydro_5"/>
</dbReference>
<keyword evidence="5 10" id="KW-0378">Hydrolase</keyword>
<keyword evidence="3" id="KW-0964">Secreted</keyword>
<evidence type="ECO:0000256" key="8">
    <source>
        <dbReference type="ARBA" id="ARBA00036824"/>
    </source>
</evidence>
<keyword evidence="7" id="KW-0961">Cell wall biogenesis/degradation</keyword>